<accession>A0ABT4VUZ3</accession>
<name>A0ABT4VUZ3_9HYPH</name>
<dbReference type="EMBL" id="JAPJZH010000024">
    <property type="protein sequence ID" value="MDA4848515.1"/>
    <property type="molecule type" value="Genomic_DNA"/>
</dbReference>
<evidence type="ECO:0000313" key="2">
    <source>
        <dbReference type="Proteomes" id="UP001148313"/>
    </source>
</evidence>
<dbReference type="RefSeq" id="WP_271092385.1">
    <property type="nucleotide sequence ID" value="NZ_JAPJZH010000024.1"/>
</dbReference>
<reference evidence="1" key="1">
    <citation type="submission" date="2022-11" db="EMBL/GenBank/DDBJ databases">
        <title>Hoeflea poritis sp. nov., isolated from scleractinian coral Porites lutea.</title>
        <authorList>
            <person name="Zhang G."/>
            <person name="Wei Q."/>
            <person name="Cai L."/>
        </authorList>
    </citation>
    <scope>NUCLEOTIDE SEQUENCE</scope>
    <source>
        <strain evidence="1">E7-10</strain>
    </source>
</reference>
<organism evidence="1 2">
    <name type="scientific">Hoeflea poritis</name>
    <dbReference type="NCBI Taxonomy" id="2993659"/>
    <lineage>
        <taxon>Bacteria</taxon>
        <taxon>Pseudomonadati</taxon>
        <taxon>Pseudomonadota</taxon>
        <taxon>Alphaproteobacteria</taxon>
        <taxon>Hyphomicrobiales</taxon>
        <taxon>Rhizobiaceae</taxon>
        <taxon>Hoeflea</taxon>
    </lineage>
</organism>
<protein>
    <submittedName>
        <fullName evidence="1">Uncharacterized protein</fullName>
    </submittedName>
</protein>
<keyword evidence="2" id="KW-1185">Reference proteome</keyword>
<gene>
    <name evidence="1" type="ORF">OOZ53_24370</name>
</gene>
<comment type="caution">
    <text evidence="1">The sequence shown here is derived from an EMBL/GenBank/DDBJ whole genome shotgun (WGS) entry which is preliminary data.</text>
</comment>
<evidence type="ECO:0000313" key="1">
    <source>
        <dbReference type="EMBL" id="MDA4848515.1"/>
    </source>
</evidence>
<proteinExistence type="predicted"/>
<dbReference type="Proteomes" id="UP001148313">
    <property type="component" value="Unassembled WGS sequence"/>
</dbReference>
<sequence length="119" mass="13119">MSFGDLVELLLDDANDGEVFATMGLLSNGCTAVLEYARPYALDLDSLAASRRRYEHLATIKADTEAAPTHNPKTGKFVWSRGDNRFGWQCYLGGFYGTGCRVAHFLPALKWDLSMLPAV</sequence>